<evidence type="ECO:0000313" key="3">
    <source>
        <dbReference type="Proteomes" id="UP000199594"/>
    </source>
</evidence>
<dbReference type="EMBL" id="FPAQ01000021">
    <property type="protein sequence ID" value="SFT80045.1"/>
    <property type="molecule type" value="Genomic_DNA"/>
</dbReference>
<protein>
    <recommendedName>
        <fullName evidence="4">Helix-turn-helix domain-containing protein</fullName>
    </recommendedName>
</protein>
<reference evidence="2 3" key="1">
    <citation type="submission" date="2016-10" db="EMBL/GenBank/DDBJ databases">
        <authorList>
            <person name="de Groot N.N."/>
        </authorList>
    </citation>
    <scope>NUCLEOTIDE SEQUENCE [LARGE SCALE GENOMIC DNA]</scope>
    <source>
        <strain evidence="2 3">CGMCC 1.6493</strain>
    </source>
</reference>
<accession>A0A1I7AYN8</accession>
<dbReference type="Proteomes" id="UP000199594">
    <property type="component" value="Unassembled WGS sequence"/>
</dbReference>
<dbReference type="OrthoDB" id="6135815at2"/>
<feature type="region of interest" description="Disordered" evidence="1">
    <location>
        <begin position="508"/>
        <end position="542"/>
    </location>
</feature>
<evidence type="ECO:0000256" key="1">
    <source>
        <dbReference type="SAM" id="MobiDB-lite"/>
    </source>
</evidence>
<gene>
    <name evidence="2" type="ORF">SAMN04487956_12118</name>
</gene>
<proteinExistence type="predicted"/>
<evidence type="ECO:0008006" key="4">
    <source>
        <dbReference type="Google" id="ProtNLM"/>
    </source>
</evidence>
<evidence type="ECO:0000313" key="2">
    <source>
        <dbReference type="EMBL" id="SFT80045.1"/>
    </source>
</evidence>
<name>A0A1I7AYN8_9GAMM</name>
<sequence length="542" mass="58782">MTHSLLWLGGVSLSPETRWWLWQWSRHIGLDRPVTCSLRTLPDRLQVPDSQGQATLRSLKASGWIEATPAPNKGRGRSCETYRVAPSLVAKLAALPQPSVPLADCIESVSGWEASGDKAVDDVTTAVKMTPIDGGSKRRALETLSDSELPMDGSDNGGGDGSVLLSPLPPNLRKGHARKYQLTSANRWLVMVLLAHADSAGQVIGLGFSELKSLTGMGRSRLHSQLSKLKRLGLLGHYQPGRMGLGGRRTSLFTLNLSHPAFGRRDRLCVDLLIWTPRTKGAPLPPMTEINGLAEALFVVAMLESRSSGGVGPHGLSDGDEAVFDDARWLLPAGFRVGAQGAWLAEHYDEALAHWLQCRLQAYALQLLARSEGSDASNIDDVAVRHPDVVKAIVDDFPRWPQDASSLGGDADALPPQVTLFYPLARHLAVQLQDLLELANASHDAVDVTSLDFCLIPDNRDRQAAWRLYGFAKSREDATSPIGLPATLDPVTSDFAVWLRRRQQASAWVSGMSGPPGGHAQHHGKEGTDSGATRYRRLPPKQ</sequence>
<organism evidence="2 3">
    <name type="scientific">Halomonas saccharevitans</name>
    <dbReference type="NCBI Taxonomy" id="416872"/>
    <lineage>
        <taxon>Bacteria</taxon>
        <taxon>Pseudomonadati</taxon>
        <taxon>Pseudomonadota</taxon>
        <taxon>Gammaproteobacteria</taxon>
        <taxon>Oceanospirillales</taxon>
        <taxon>Halomonadaceae</taxon>
        <taxon>Halomonas</taxon>
    </lineage>
</organism>
<dbReference type="RefSeq" id="WP_139233928.1">
    <property type="nucleotide sequence ID" value="NZ_FPAQ01000021.1"/>
</dbReference>
<dbReference type="AlphaFoldDB" id="A0A1I7AYN8"/>